<keyword evidence="1" id="KW-0443">Lipid metabolism</keyword>
<feature type="domain" description="Thioester reductase (TE)" evidence="3">
    <location>
        <begin position="37"/>
        <end position="325"/>
    </location>
</feature>
<reference evidence="4 5" key="1">
    <citation type="journal article" date="2010" name="Science">
        <title>Genomic analysis of organismal complexity in the multicellular green alga Volvox carteri.</title>
        <authorList>
            <person name="Prochnik S.E."/>
            <person name="Umen J."/>
            <person name="Nedelcu A.M."/>
            <person name="Hallmann A."/>
            <person name="Miller S.M."/>
            <person name="Nishii I."/>
            <person name="Ferris P."/>
            <person name="Kuo A."/>
            <person name="Mitros T."/>
            <person name="Fritz-Laylin L.K."/>
            <person name="Hellsten U."/>
            <person name="Chapman J."/>
            <person name="Simakov O."/>
            <person name="Rensing S.A."/>
            <person name="Terry A."/>
            <person name="Pangilinan J."/>
            <person name="Kapitonov V."/>
            <person name="Jurka J."/>
            <person name="Salamov A."/>
            <person name="Shapiro H."/>
            <person name="Schmutz J."/>
            <person name="Grimwood J."/>
            <person name="Lindquist E."/>
            <person name="Lucas S."/>
            <person name="Grigoriev I.V."/>
            <person name="Schmitt R."/>
            <person name="Kirk D."/>
            <person name="Rokhsar D.S."/>
        </authorList>
    </citation>
    <scope>NUCLEOTIDE SEQUENCE [LARGE SCALE GENOMIC DNA]</scope>
    <source>
        <strain evidence="5">f. Nagariensis / Eve</strain>
    </source>
</reference>
<keyword evidence="1" id="KW-0444">Lipid biosynthesis</keyword>
<dbReference type="SUPFAM" id="SSF51735">
    <property type="entry name" value="NAD(P)-binding Rossmann-fold domains"/>
    <property type="match status" value="2"/>
</dbReference>
<accession>D8TK82</accession>
<evidence type="ECO:0000313" key="4">
    <source>
        <dbReference type="EMBL" id="EFJ52016.1"/>
    </source>
</evidence>
<dbReference type="KEGG" id="vcn:VOLCADRAFT_87122"/>
<dbReference type="eggNOG" id="KOG1221">
    <property type="taxonomic scope" value="Eukaryota"/>
</dbReference>
<name>D8TK82_VOLCA</name>
<evidence type="ECO:0000259" key="3">
    <source>
        <dbReference type="Pfam" id="PF07993"/>
    </source>
</evidence>
<organism evidence="5">
    <name type="scientific">Volvox carteri f. nagariensis</name>
    <dbReference type="NCBI Taxonomy" id="3068"/>
    <lineage>
        <taxon>Eukaryota</taxon>
        <taxon>Viridiplantae</taxon>
        <taxon>Chlorophyta</taxon>
        <taxon>core chlorophytes</taxon>
        <taxon>Chlorophyceae</taxon>
        <taxon>CS clade</taxon>
        <taxon>Chlamydomonadales</taxon>
        <taxon>Volvocaceae</taxon>
        <taxon>Volvox</taxon>
    </lineage>
</organism>
<dbReference type="GO" id="GO:0102965">
    <property type="term" value="F:alcohol-forming long-chain fatty acyl-CoA reductase activity"/>
    <property type="evidence" value="ECO:0007669"/>
    <property type="project" value="UniProtKB-EC"/>
</dbReference>
<dbReference type="PANTHER" id="PTHR11011">
    <property type="entry name" value="MALE STERILITY PROTEIN 2-RELATED"/>
    <property type="match status" value="1"/>
</dbReference>
<evidence type="ECO:0000256" key="1">
    <source>
        <dbReference type="RuleBase" id="RU363097"/>
    </source>
</evidence>
<gene>
    <name evidence="4" type="ORF">VOLCADRAFT_87122</name>
</gene>
<dbReference type="Proteomes" id="UP000001058">
    <property type="component" value="Unassembled WGS sequence"/>
</dbReference>
<dbReference type="GO" id="GO:0035336">
    <property type="term" value="P:long-chain fatty-acyl-CoA metabolic process"/>
    <property type="evidence" value="ECO:0007669"/>
    <property type="project" value="TreeGrafter"/>
</dbReference>
<protein>
    <recommendedName>
        <fullName evidence="1">Fatty acyl-CoA reductase</fullName>
        <ecNumber evidence="1">1.2.1.84</ecNumber>
    </recommendedName>
</protein>
<feature type="domain" description="Thioester reductase (TE)" evidence="3">
    <location>
        <begin position="651"/>
        <end position="939"/>
    </location>
</feature>
<dbReference type="InterPro" id="IPR013120">
    <property type="entry name" value="FAR_NAD-bd"/>
</dbReference>
<dbReference type="EC" id="1.2.1.84" evidence="1"/>
<evidence type="ECO:0000313" key="5">
    <source>
        <dbReference type="Proteomes" id="UP000001058"/>
    </source>
</evidence>
<feature type="compositionally biased region" description="Acidic residues" evidence="2">
    <location>
        <begin position="1247"/>
        <end position="1256"/>
    </location>
</feature>
<evidence type="ECO:0000256" key="2">
    <source>
        <dbReference type="SAM" id="MobiDB-lite"/>
    </source>
</evidence>
<dbReference type="PANTHER" id="PTHR11011:SF45">
    <property type="entry name" value="FATTY ACYL-COA REDUCTASE CG8306-RELATED"/>
    <property type="match status" value="1"/>
</dbReference>
<feature type="compositionally biased region" description="Low complexity" evidence="2">
    <location>
        <begin position="1226"/>
        <end position="1246"/>
    </location>
</feature>
<feature type="region of interest" description="Disordered" evidence="2">
    <location>
        <begin position="1"/>
        <end position="36"/>
    </location>
</feature>
<comment type="function">
    <text evidence="1">Catalyzes the reduction of fatty acyl-CoA to fatty alcohols.</text>
</comment>
<keyword evidence="1" id="KW-0560">Oxidoreductase</keyword>
<dbReference type="Pfam" id="PF07993">
    <property type="entry name" value="NAD_binding_4"/>
    <property type="match status" value="2"/>
</dbReference>
<dbReference type="GO" id="GO:0080019">
    <property type="term" value="F:alcohol-forming very long-chain fatty acyl-CoA reductase activity"/>
    <property type="evidence" value="ECO:0007669"/>
    <property type="project" value="InterPro"/>
</dbReference>
<dbReference type="GeneID" id="9618032"/>
<feature type="region of interest" description="Disordered" evidence="2">
    <location>
        <begin position="1210"/>
        <end position="1263"/>
    </location>
</feature>
<dbReference type="InParanoid" id="D8TK82"/>
<dbReference type="EMBL" id="GL378325">
    <property type="protein sequence ID" value="EFJ52016.1"/>
    <property type="molecule type" value="Genomic_DNA"/>
</dbReference>
<dbReference type="STRING" id="3068.D8TK82"/>
<dbReference type="InterPro" id="IPR036291">
    <property type="entry name" value="NAD(P)-bd_dom_sf"/>
</dbReference>
<comment type="catalytic activity">
    <reaction evidence="1">
        <text>a long-chain fatty acyl-CoA + 2 NADPH + 2 H(+) = a long-chain primary fatty alcohol + 2 NADP(+) + CoA</text>
        <dbReference type="Rhea" id="RHEA:52716"/>
        <dbReference type="ChEBI" id="CHEBI:15378"/>
        <dbReference type="ChEBI" id="CHEBI:57287"/>
        <dbReference type="ChEBI" id="CHEBI:57783"/>
        <dbReference type="ChEBI" id="CHEBI:58349"/>
        <dbReference type="ChEBI" id="CHEBI:77396"/>
        <dbReference type="ChEBI" id="CHEBI:83139"/>
        <dbReference type="EC" id="1.2.1.84"/>
    </reaction>
</comment>
<keyword evidence="5" id="KW-1185">Reference proteome</keyword>
<proteinExistence type="inferred from homology"/>
<dbReference type="InterPro" id="IPR026055">
    <property type="entry name" value="FAR"/>
</dbReference>
<keyword evidence="1" id="KW-0521">NADP</keyword>
<sequence length="1298" mass="140679">MSTRKIMRLSDMDDGPPPASVGHSFSSSRHHSSSHNTGVTGYVGSVILEQLLRVAGAQVGTVYILARSRDGRSAQERVGRVLGSGLFDLVRRQYSDTLRKVVALDGDLSYPNLGLSMGALAELAAEPSIIVIHSAASIALDDPIQDALRSNYEGTRRLLELVEQHLPRCGGFVHVSTTYVGMMLPQNSCLPEKRLPLMYGDQPADHVRLARELLAADKEKADKRAALLCKNWNLCNTYLLSKHLCEALVDQYHREGRIADGGVAIVRPSLVSALAGPPYPGYVGNLAGPSGYMTAFALGFFSKNASAWHPYNLLDSVPCDIVASVALGVAATLAAGIRCREQFYELVDSPAPPRASSSGATTRDGVIDTIWQPVNHSGNEQSKESVGLAAVNEGLHGQALQRQRRHDAGPGEILVFHAATSTVNPILHFEAYEMAYRFFKVHTPKFRLGGLRVGFAAWDYANDAKHDKTVFVSVKNVLALERLLPAEELQMMPLVWRGSWTEYGNTYMAAVGRLFMGLPVPPSTPQLPHRFAYIPFVVIPENELPPLAGTRGVQAPAAPPLAAVEATAPVAVPVHSAAVAATPAARGGVVGKLKEQEREKEAGSEAKVMEAAQVDSDGLAIATDPRVAPVVVANVPRLSVREALRDKAVLVTGATGYIGSVILEQLLRVAGAQLGTVYVLTRSRGGRSAQERVGRVLGSGLFDLVRRQYSDTLRKVVALNGDLSYPDLGLSTAALAELAAEPCIVVIHSAASIALDDPIQDALRSNYEGTRRLLELVEQHLPQCGGFVHVSTTYVGMTLPRNSCLPERMVSLMFGDQPVDHARLACELLAVNESQAKTRSSLLCENWNLINTYLLSKHLCEALVDQYHREGRIADGGVAIVRPSLVSALAGPPYPGYVGNLAGPSGYMTAFALGFFNDNSVAWHPRNLLDSVPCDIAAAVTLGAAATLAAGIRSREQFYELVNTREQRRNVRDAAVSTAAYPPCEESSVQIRIRNSEDRSHWPIGTAASRNLGVDISQRQRDRGEILVFHAATSTINPCMHYEAYEMAYRFFKVHTPKFRLGGYVKPYASYRPVPWKVDIKKRITGFKVKMAAQLLSCFGEKKAARRLRVGFAAWDYANDAKHDKTVFVSVKNVLALERLLPAEELQMMPLVWRGSWTEYGNTYMAAVGRLFMGLPVPLSTPQLPHRFAYIPFVVIPENELPPLAGTRGVQAQAPVPEGPQPPSAPAIAPAAGAKGKPIMKQPDQSQDQELEEELGSEPKVMEGKVVVKAPAAPDSAVMPQNGWGRAPQVELTMAVAW</sequence>
<dbReference type="OrthoDB" id="1679203at2759"/>
<dbReference type="Gene3D" id="3.40.50.720">
    <property type="entry name" value="NAD(P)-binding Rossmann-like Domain"/>
    <property type="match status" value="2"/>
</dbReference>
<dbReference type="RefSeq" id="XP_002946790.1">
    <property type="nucleotide sequence ID" value="XM_002946744.1"/>
</dbReference>
<comment type="similarity">
    <text evidence="1">Belongs to the fatty acyl-CoA reductase family.</text>
</comment>